<dbReference type="EMBL" id="FN648719">
    <property type="protein sequence ID" value="CBJ27006.1"/>
    <property type="molecule type" value="Genomic_DNA"/>
</dbReference>
<feature type="region of interest" description="Disordered" evidence="1">
    <location>
        <begin position="1"/>
        <end position="67"/>
    </location>
</feature>
<evidence type="ECO:0000256" key="1">
    <source>
        <dbReference type="SAM" id="MobiDB-lite"/>
    </source>
</evidence>
<feature type="region of interest" description="Disordered" evidence="1">
    <location>
        <begin position="583"/>
        <end position="610"/>
    </location>
</feature>
<dbReference type="OrthoDB" id="10427936at2759"/>
<evidence type="ECO:0000313" key="2">
    <source>
        <dbReference type="EMBL" id="CBJ27006.1"/>
    </source>
</evidence>
<dbReference type="AlphaFoldDB" id="D7G3K8"/>
<organism evidence="2 3">
    <name type="scientific">Ectocarpus siliculosus</name>
    <name type="common">Brown alga</name>
    <name type="synonym">Conferva siliculosa</name>
    <dbReference type="NCBI Taxonomy" id="2880"/>
    <lineage>
        <taxon>Eukaryota</taxon>
        <taxon>Sar</taxon>
        <taxon>Stramenopiles</taxon>
        <taxon>Ochrophyta</taxon>
        <taxon>PX clade</taxon>
        <taxon>Phaeophyceae</taxon>
        <taxon>Ectocarpales</taxon>
        <taxon>Ectocarpaceae</taxon>
        <taxon>Ectocarpus</taxon>
    </lineage>
</organism>
<gene>
    <name evidence="2" type="ORF">Esi_0051_0119</name>
</gene>
<feature type="compositionally biased region" description="Gly residues" evidence="1">
    <location>
        <begin position="366"/>
        <end position="382"/>
    </location>
</feature>
<feature type="region of interest" description="Disordered" evidence="1">
    <location>
        <begin position="329"/>
        <end position="501"/>
    </location>
</feature>
<proteinExistence type="predicted"/>
<feature type="compositionally biased region" description="Acidic residues" evidence="1">
    <location>
        <begin position="587"/>
        <end position="597"/>
    </location>
</feature>
<feature type="compositionally biased region" description="Acidic residues" evidence="1">
    <location>
        <begin position="470"/>
        <end position="484"/>
    </location>
</feature>
<sequence length="805" mass="82705">MEIDADETVARAAEPRTTTEVEPAVAATISEEASSPTADAHQREESPTGDKAMPSSPTPTPPHCLGARGYDEEFCDVGSFFVYQHEPRQQQQVVKDNGMMDLELFGAAPPPTKQQAPTHLLQYKLIDGLRIKYAAAVGGENEVEGDGLEIAGRTFLLLQRQVDSMRHALGSVADFRSPAMGPADTSENDEEEESDNNTDATANGGGGSGAAAANGKRKQQRPHQALDEVFALSNTEDNESLQGLVRSRGSLWIGKFGLPSPPAGEDESELVDIWPRKVARFVEDGGGGSFPLEGKPNTFGSLAASKEGSASRGGAVECARRAHGLIAQALGELRPHVPTPPKEEEEEEVDNNPASPSLSSPSLKPGRGGKAGGSVVGSGGVSSGSPKAAAASPGKVKPVPMSAGDSEEEDTEEERSGAAAGQGTAAAGGAGGRRGRKRQRVKGEAVAEGGGGGAGASCRLRGREASNGVEDMDDDSDDDDDEGGAESRGDNAGGPAGAGEMTVAAVRESLLSNPSEERKPGPSPQEWEVAVKKFISHVESLPPGTEQEELSLMFAAALDPTLVRLRMANTKLVGLAEACLPQGEGEAPGDDDGEDSDSANGGGAGKGGAKKSGFKVRLELEAPEEGAPPPDGIAGVLRAVAGAAAAVEAAARVEACVICGGDTLGGLGEIKRDYKRCLPPGPREPLQFIIAEEEARVQGYVGAHEQVLREAGETVHEVGPEVGRAYRAVEREAGWSGVRDQVDAFLIEFEDYCASLMPAPLSTSRSILGVDLAAARRAAAAAAAPAGAAAAAAAAGSATKPVKAA</sequence>
<feature type="compositionally biased region" description="Acidic residues" evidence="1">
    <location>
        <begin position="186"/>
        <end position="196"/>
    </location>
</feature>
<protein>
    <submittedName>
        <fullName evidence="2">Uncharacterized protein</fullName>
    </submittedName>
</protein>
<dbReference type="Proteomes" id="UP000002630">
    <property type="component" value="Linkage Group LG24"/>
</dbReference>
<reference evidence="2 3" key="1">
    <citation type="journal article" date="2010" name="Nature">
        <title>The Ectocarpus genome and the independent evolution of multicellularity in brown algae.</title>
        <authorList>
            <person name="Cock J.M."/>
            <person name="Sterck L."/>
            <person name="Rouze P."/>
            <person name="Scornet D."/>
            <person name="Allen A.E."/>
            <person name="Amoutzias G."/>
            <person name="Anthouard V."/>
            <person name="Artiguenave F."/>
            <person name="Aury J.M."/>
            <person name="Badger J.H."/>
            <person name="Beszteri B."/>
            <person name="Billiau K."/>
            <person name="Bonnet E."/>
            <person name="Bothwell J.H."/>
            <person name="Bowler C."/>
            <person name="Boyen C."/>
            <person name="Brownlee C."/>
            <person name="Carrano C.J."/>
            <person name="Charrier B."/>
            <person name="Cho G.Y."/>
            <person name="Coelho S.M."/>
            <person name="Collen J."/>
            <person name="Corre E."/>
            <person name="Da Silva C."/>
            <person name="Delage L."/>
            <person name="Delaroque N."/>
            <person name="Dittami S.M."/>
            <person name="Doulbeau S."/>
            <person name="Elias M."/>
            <person name="Farnham G."/>
            <person name="Gachon C.M."/>
            <person name="Gschloessl B."/>
            <person name="Heesch S."/>
            <person name="Jabbari K."/>
            <person name="Jubin C."/>
            <person name="Kawai H."/>
            <person name="Kimura K."/>
            <person name="Kloareg B."/>
            <person name="Kupper F.C."/>
            <person name="Lang D."/>
            <person name="Le Bail A."/>
            <person name="Leblanc C."/>
            <person name="Lerouge P."/>
            <person name="Lohr M."/>
            <person name="Lopez P.J."/>
            <person name="Martens C."/>
            <person name="Maumus F."/>
            <person name="Michel G."/>
            <person name="Miranda-Saavedra D."/>
            <person name="Morales J."/>
            <person name="Moreau H."/>
            <person name="Motomura T."/>
            <person name="Nagasato C."/>
            <person name="Napoli C.A."/>
            <person name="Nelson D.R."/>
            <person name="Nyvall-Collen P."/>
            <person name="Peters A.F."/>
            <person name="Pommier C."/>
            <person name="Potin P."/>
            <person name="Poulain J."/>
            <person name="Quesneville H."/>
            <person name="Read B."/>
            <person name="Rensing S.A."/>
            <person name="Ritter A."/>
            <person name="Rousvoal S."/>
            <person name="Samanta M."/>
            <person name="Samson G."/>
            <person name="Schroeder D.C."/>
            <person name="Segurens B."/>
            <person name="Strittmatter M."/>
            <person name="Tonon T."/>
            <person name="Tregear J.W."/>
            <person name="Valentin K."/>
            <person name="von Dassow P."/>
            <person name="Yamagishi T."/>
            <person name="Van de Peer Y."/>
            <person name="Wincker P."/>
        </authorList>
    </citation>
    <scope>NUCLEOTIDE SEQUENCE [LARGE SCALE GENOMIC DNA]</scope>
    <source>
        <strain evidence="3">Ec32 / CCAP1310/4</strain>
    </source>
</reference>
<evidence type="ECO:0000313" key="3">
    <source>
        <dbReference type="Proteomes" id="UP000002630"/>
    </source>
</evidence>
<feature type="compositionally biased region" description="Low complexity" evidence="1">
    <location>
        <begin position="383"/>
        <end position="400"/>
    </location>
</feature>
<feature type="region of interest" description="Disordered" evidence="1">
    <location>
        <begin position="173"/>
        <end position="223"/>
    </location>
</feature>
<keyword evidence="3" id="KW-1185">Reference proteome</keyword>
<dbReference type="EMBL" id="FN649749">
    <property type="protein sequence ID" value="CBJ27006.1"/>
    <property type="molecule type" value="Genomic_DNA"/>
</dbReference>
<feature type="compositionally biased region" description="Low complexity" evidence="1">
    <location>
        <begin position="355"/>
        <end position="365"/>
    </location>
</feature>
<dbReference type="InParanoid" id="D7G3K8"/>
<accession>D7G3K8</accession>
<name>D7G3K8_ECTSI</name>